<dbReference type="SUPFAM" id="SSF55729">
    <property type="entry name" value="Acyl-CoA N-acyltransferases (Nat)"/>
    <property type="match status" value="1"/>
</dbReference>
<dbReference type="Proteomes" id="UP001597114">
    <property type="component" value="Unassembled WGS sequence"/>
</dbReference>
<dbReference type="Gene3D" id="3.40.630.30">
    <property type="match status" value="1"/>
</dbReference>
<keyword evidence="1" id="KW-0808">Transferase</keyword>
<dbReference type="RefSeq" id="WP_344723916.1">
    <property type="nucleotide sequence ID" value="NZ_BAAAUS010000023.1"/>
</dbReference>
<dbReference type="EMBL" id="JBHUCO010000045">
    <property type="protein sequence ID" value="MFD1522566.1"/>
    <property type="molecule type" value="Genomic_DNA"/>
</dbReference>
<dbReference type="InterPro" id="IPR016181">
    <property type="entry name" value="Acyl_CoA_acyltransferase"/>
</dbReference>
<sequence length="151" mass="16628">MTDQLVPDGFAVPTGLLTERFRLEPLGPEHNESDHAAWTSSIDHIRATPGFPYGEWPPLSGMTLEANLADLQGHARDFAQRTGFTYTVLDPGDGEVIGCVYIYPSRTPGFDTAVRCWVRADRAELDAPLAKAVEGWLSSAWRLGSLDFHGR</sequence>
<evidence type="ECO:0000313" key="1">
    <source>
        <dbReference type="EMBL" id="MFD1522566.1"/>
    </source>
</evidence>
<gene>
    <name evidence="1" type="ORF">ACFSJD_34080</name>
</gene>
<keyword evidence="1" id="KW-0012">Acyltransferase</keyword>
<dbReference type="EC" id="2.3.-.-" evidence="1"/>
<organism evidence="1 2">
    <name type="scientific">Pseudonocardia yunnanensis</name>
    <dbReference type="NCBI Taxonomy" id="58107"/>
    <lineage>
        <taxon>Bacteria</taxon>
        <taxon>Bacillati</taxon>
        <taxon>Actinomycetota</taxon>
        <taxon>Actinomycetes</taxon>
        <taxon>Pseudonocardiales</taxon>
        <taxon>Pseudonocardiaceae</taxon>
        <taxon>Pseudonocardia</taxon>
    </lineage>
</organism>
<keyword evidence="2" id="KW-1185">Reference proteome</keyword>
<protein>
    <submittedName>
        <fullName evidence="1">GNAT family N-acetyltransferase</fullName>
        <ecNumber evidence="1">2.3.-.-</ecNumber>
    </submittedName>
</protein>
<name>A0ABW4F5Z2_9PSEU</name>
<evidence type="ECO:0000313" key="2">
    <source>
        <dbReference type="Proteomes" id="UP001597114"/>
    </source>
</evidence>
<proteinExistence type="predicted"/>
<reference evidence="2" key="1">
    <citation type="journal article" date="2019" name="Int. J. Syst. Evol. Microbiol.">
        <title>The Global Catalogue of Microorganisms (GCM) 10K type strain sequencing project: providing services to taxonomists for standard genome sequencing and annotation.</title>
        <authorList>
            <consortium name="The Broad Institute Genomics Platform"/>
            <consortium name="The Broad Institute Genome Sequencing Center for Infectious Disease"/>
            <person name="Wu L."/>
            <person name="Ma J."/>
        </authorList>
    </citation>
    <scope>NUCLEOTIDE SEQUENCE [LARGE SCALE GENOMIC DNA]</scope>
    <source>
        <strain evidence="2">CCM 7043</strain>
    </source>
</reference>
<comment type="caution">
    <text evidence="1">The sequence shown here is derived from an EMBL/GenBank/DDBJ whole genome shotgun (WGS) entry which is preliminary data.</text>
</comment>
<accession>A0ABW4F5Z2</accession>
<dbReference type="GO" id="GO:0016746">
    <property type="term" value="F:acyltransferase activity"/>
    <property type="evidence" value="ECO:0007669"/>
    <property type="project" value="UniProtKB-KW"/>
</dbReference>